<evidence type="ECO:0000313" key="2">
    <source>
        <dbReference type="EMBL" id="EON72584.1"/>
    </source>
</evidence>
<sequence length="147" mass="17343">MVGKKMWKKLIFPMIYVVEWVLFYYVLLCVFVFHLTNFSNIIFIDMPWEEPITLTSSFIKSLLIIVGIGLVCFFYIRYLTGSRAYKRFKAIIWGLFFGLNSLSCVICLSIIYGFHLNNEERILILIVTLISIALTMQIIMKHDYEMK</sequence>
<feature type="transmembrane region" description="Helical" evidence="1">
    <location>
        <begin position="58"/>
        <end position="78"/>
    </location>
</feature>
<accession>R7ZF10</accession>
<evidence type="ECO:0000256" key="1">
    <source>
        <dbReference type="SAM" id="Phobius"/>
    </source>
</evidence>
<keyword evidence="1" id="KW-1133">Transmembrane helix</keyword>
<dbReference type="HOGENOM" id="CLU_147952_0_0_9"/>
<evidence type="ECO:0000313" key="3">
    <source>
        <dbReference type="Proteomes" id="UP000013911"/>
    </source>
</evidence>
<feature type="transmembrane region" description="Helical" evidence="1">
    <location>
        <begin position="121"/>
        <end position="140"/>
    </location>
</feature>
<reference evidence="2 3" key="1">
    <citation type="submission" date="2013-04" db="EMBL/GenBank/DDBJ databases">
        <title>Draft genome of the heavy metal tolerant bacterium Lysinibacillus sphaericus strain OT4b.31.</title>
        <authorList>
            <person name="Pena-Montenegro T.D."/>
            <person name="Dussan J."/>
        </authorList>
    </citation>
    <scope>NUCLEOTIDE SEQUENCE [LARGE SCALE GENOMIC DNA]</scope>
    <source>
        <strain evidence="2 3">OT4b.31</strain>
    </source>
</reference>
<dbReference type="EMBL" id="AQPX01000017">
    <property type="protein sequence ID" value="EON72584.1"/>
    <property type="molecule type" value="Genomic_DNA"/>
</dbReference>
<organism evidence="2 3">
    <name type="scientific">Lysinibacillus sphaericus OT4b.31</name>
    <dbReference type="NCBI Taxonomy" id="1285586"/>
    <lineage>
        <taxon>Bacteria</taxon>
        <taxon>Bacillati</taxon>
        <taxon>Bacillota</taxon>
        <taxon>Bacilli</taxon>
        <taxon>Bacillales</taxon>
        <taxon>Bacillaceae</taxon>
        <taxon>Lysinibacillus</taxon>
    </lineage>
</organism>
<keyword evidence="1" id="KW-0812">Transmembrane</keyword>
<protein>
    <submittedName>
        <fullName evidence="2">Uncharacterized protein</fullName>
    </submittedName>
</protein>
<dbReference type="AlphaFoldDB" id="R7ZF10"/>
<name>R7ZF10_LYSSH</name>
<proteinExistence type="predicted"/>
<dbReference type="Proteomes" id="UP000013911">
    <property type="component" value="Unassembled WGS sequence"/>
</dbReference>
<keyword evidence="1" id="KW-0472">Membrane</keyword>
<gene>
    <name evidence="2" type="ORF">H131_10603</name>
</gene>
<feature type="transmembrane region" description="Helical" evidence="1">
    <location>
        <begin position="12"/>
        <end position="38"/>
    </location>
</feature>
<dbReference type="eggNOG" id="ENOG50318UM">
    <property type="taxonomic scope" value="Bacteria"/>
</dbReference>
<feature type="transmembrane region" description="Helical" evidence="1">
    <location>
        <begin position="90"/>
        <end position="115"/>
    </location>
</feature>
<comment type="caution">
    <text evidence="2">The sequence shown here is derived from an EMBL/GenBank/DDBJ whole genome shotgun (WGS) entry which is preliminary data.</text>
</comment>